<feature type="transmembrane region" description="Helical" evidence="1">
    <location>
        <begin position="57"/>
        <end position="78"/>
    </location>
</feature>
<accession>A0A7Z6ZSX4</accession>
<keyword evidence="1" id="KW-1133">Transmembrane helix</keyword>
<keyword evidence="1" id="KW-0812">Transmembrane</keyword>
<evidence type="ECO:0000313" key="3">
    <source>
        <dbReference type="EMBL" id="RUO40768.1"/>
    </source>
</evidence>
<dbReference type="EMBL" id="PIPR01000001">
    <property type="protein sequence ID" value="RUO40768.1"/>
    <property type="molecule type" value="Genomic_DNA"/>
</dbReference>
<dbReference type="RefSeq" id="WP_420821018.1">
    <property type="nucleotide sequence ID" value="NZ_PIPR01000001.1"/>
</dbReference>
<keyword evidence="1" id="KW-0472">Membrane</keyword>
<comment type="caution">
    <text evidence="3">The sequence shown here is derived from an EMBL/GenBank/DDBJ whole genome shotgun (WGS) entry which is preliminary data.</text>
</comment>
<organism evidence="3 4">
    <name type="scientific">Pseudidiomarina aestuarii</name>
    <dbReference type="NCBI Taxonomy" id="624146"/>
    <lineage>
        <taxon>Bacteria</taxon>
        <taxon>Pseudomonadati</taxon>
        <taxon>Pseudomonadota</taxon>
        <taxon>Gammaproteobacteria</taxon>
        <taxon>Alteromonadales</taxon>
        <taxon>Idiomarinaceae</taxon>
        <taxon>Pseudidiomarina</taxon>
    </lineage>
</organism>
<name>A0A7Z6ZSX4_9GAMM</name>
<dbReference type="InterPro" id="IPR049220">
    <property type="entry name" value="DUF6868"/>
</dbReference>
<evidence type="ECO:0000259" key="2">
    <source>
        <dbReference type="Pfam" id="PF21742"/>
    </source>
</evidence>
<evidence type="ECO:0000256" key="1">
    <source>
        <dbReference type="SAM" id="Phobius"/>
    </source>
</evidence>
<dbReference type="AlphaFoldDB" id="A0A7Z6ZSX4"/>
<evidence type="ECO:0000313" key="4">
    <source>
        <dbReference type="Proteomes" id="UP000287766"/>
    </source>
</evidence>
<proteinExistence type="predicted"/>
<gene>
    <name evidence="3" type="ORF">CWE22_00750</name>
</gene>
<keyword evidence="4" id="KW-1185">Reference proteome</keyword>
<feature type="domain" description="DUF6868" evidence="2">
    <location>
        <begin position="5"/>
        <end position="77"/>
    </location>
</feature>
<sequence>MGEWKEVLLWCWIVNYGVLLLWFVVLTAFRERLYNLHGRWFPLSRESFDQMHYMSMAIYKVIVIVFFLVPWIVLEFVIR</sequence>
<dbReference type="Proteomes" id="UP000287766">
    <property type="component" value="Unassembled WGS sequence"/>
</dbReference>
<dbReference type="Pfam" id="PF21742">
    <property type="entry name" value="DUF6868"/>
    <property type="match status" value="1"/>
</dbReference>
<reference evidence="4" key="1">
    <citation type="journal article" date="2018" name="Front. Microbiol.">
        <title>Genome-Based Analysis Reveals the Taxonomy and Diversity of the Family Idiomarinaceae.</title>
        <authorList>
            <person name="Liu Y."/>
            <person name="Lai Q."/>
            <person name="Shao Z."/>
        </authorList>
    </citation>
    <scope>NUCLEOTIDE SEQUENCE [LARGE SCALE GENOMIC DNA]</scope>
    <source>
        <strain evidence="4">KYW314</strain>
    </source>
</reference>
<protein>
    <recommendedName>
        <fullName evidence="2">DUF6868 domain-containing protein</fullName>
    </recommendedName>
</protein>
<feature type="transmembrane region" description="Helical" evidence="1">
    <location>
        <begin position="7"/>
        <end position="29"/>
    </location>
</feature>